<accession>A0A3A5M485</accession>
<name>A0A3A5M485_9MICC</name>
<evidence type="ECO:0000313" key="6">
    <source>
        <dbReference type="Proteomes" id="UP000272560"/>
    </source>
</evidence>
<dbReference type="Gene3D" id="3.40.50.1970">
    <property type="match status" value="1"/>
</dbReference>
<dbReference type="InterPro" id="IPR016205">
    <property type="entry name" value="Glycerol_DH"/>
</dbReference>
<evidence type="ECO:0000313" key="5">
    <source>
        <dbReference type="EMBL" id="RJT77725.1"/>
    </source>
</evidence>
<sequence>MDTVEAAGFLTGIRCVTVPTVASTDAPTSPPLVYTEEGAFEEYQFFPRNQDLALVDSAIIAGAPASFMLSGLGFQSGGSGRSSRHALRYAGVAPGPGKRSPKCYPVS</sequence>
<dbReference type="GO" id="GO:0046872">
    <property type="term" value="F:metal ion binding"/>
    <property type="evidence" value="ECO:0007669"/>
    <property type="project" value="UniProtKB-KW"/>
</dbReference>
<dbReference type="PANTHER" id="PTHR43616:SF5">
    <property type="entry name" value="GLYCEROL DEHYDROGENASE 1"/>
    <property type="match status" value="1"/>
</dbReference>
<keyword evidence="3" id="KW-0520">NAD</keyword>
<dbReference type="OrthoDB" id="323926at2"/>
<dbReference type="GO" id="GO:0016614">
    <property type="term" value="F:oxidoreductase activity, acting on CH-OH group of donors"/>
    <property type="evidence" value="ECO:0007669"/>
    <property type="project" value="InterPro"/>
</dbReference>
<evidence type="ECO:0000256" key="3">
    <source>
        <dbReference type="ARBA" id="ARBA00023027"/>
    </source>
</evidence>
<dbReference type="Proteomes" id="UP000272560">
    <property type="component" value="Unassembled WGS sequence"/>
</dbReference>
<evidence type="ECO:0000256" key="1">
    <source>
        <dbReference type="ARBA" id="ARBA00022723"/>
    </source>
</evidence>
<dbReference type="PANTHER" id="PTHR43616">
    <property type="entry name" value="GLYCEROL DEHYDROGENASE"/>
    <property type="match status" value="1"/>
</dbReference>
<evidence type="ECO:0000256" key="2">
    <source>
        <dbReference type="ARBA" id="ARBA00023002"/>
    </source>
</evidence>
<feature type="region of interest" description="Disordered" evidence="4">
    <location>
        <begin position="76"/>
        <end position="107"/>
    </location>
</feature>
<organism evidence="5 6">
    <name type="scientific">Arthrobacter cheniae</name>
    <dbReference type="NCBI Taxonomy" id="1258888"/>
    <lineage>
        <taxon>Bacteria</taxon>
        <taxon>Bacillati</taxon>
        <taxon>Actinomycetota</taxon>
        <taxon>Actinomycetes</taxon>
        <taxon>Micrococcales</taxon>
        <taxon>Micrococcaceae</taxon>
        <taxon>Arthrobacter</taxon>
    </lineage>
</organism>
<keyword evidence="1" id="KW-0479">Metal-binding</keyword>
<dbReference type="GO" id="GO:0005829">
    <property type="term" value="C:cytosol"/>
    <property type="evidence" value="ECO:0007669"/>
    <property type="project" value="TreeGrafter"/>
</dbReference>
<dbReference type="AlphaFoldDB" id="A0A3A5M485"/>
<proteinExistence type="predicted"/>
<reference evidence="5 6" key="1">
    <citation type="submission" date="2018-09" db="EMBL/GenBank/DDBJ databases">
        <title>Novel species of Arthrobacter.</title>
        <authorList>
            <person name="Liu Q."/>
            <person name="Xin Y.-H."/>
        </authorList>
    </citation>
    <scope>NUCLEOTIDE SEQUENCE [LARGE SCALE GENOMIC DNA]</scope>
    <source>
        <strain evidence="5 6">Hz2</strain>
    </source>
</reference>
<protein>
    <submittedName>
        <fullName evidence="5">Iron-containing alcohol dehydrogenase</fullName>
    </submittedName>
</protein>
<gene>
    <name evidence="5" type="ORF">D6T63_14330</name>
</gene>
<comment type="caution">
    <text evidence="5">The sequence shown here is derived from an EMBL/GenBank/DDBJ whole genome shotgun (WGS) entry which is preliminary data.</text>
</comment>
<dbReference type="SUPFAM" id="SSF56796">
    <property type="entry name" value="Dehydroquinate synthase-like"/>
    <property type="match status" value="1"/>
</dbReference>
<dbReference type="EMBL" id="QZVT01000008">
    <property type="protein sequence ID" value="RJT77725.1"/>
    <property type="molecule type" value="Genomic_DNA"/>
</dbReference>
<evidence type="ECO:0000256" key="4">
    <source>
        <dbReference type="SAM" id="MobiDB-lite"/>
    </source>
</evidence>
<keyword evidence="2" id="KW-0560">Oxidoreductase</keyword>
<dbReference type="RefSeq" id="WP_120149741.1">
    <property type="nucleotide sequence ID" value="NZ_QZVT01000008.1"/>
</dbReference>
<keyword evidence="6" id="KW-1185">Reference proteome</keyword>